<dbReference type="Proteomes" id="UP000277928">
    <property type="component" value="Unassembled WGS sequence"/>
</dbReference>
<evidence type="ECO:0000313" key="2">
    <source>
        <dbReference type="Proteomes" id="UP000277928"/>
    </source>
</evidence>
<proteinExistence type="predicted"/>
<sequence>MNCINEEKIVTCHWMDDRSLILLLRNPEMEMDNCNAGMQEWPDSERLKEALSLASFGNYYTMPGLKATVTLPDLMAKTLEQKLNKTVTRPSVAKDMNGVHLLIADGHLRAAVNLTSELLTEVNQGFGMAGQTSNNTEYSFKVWACRMQLLMALKLYTLLNEELIPFEEMDAPDMFYQYYPTLYPKGAKGSLVPFSMRLIHAEALRFTSNPWATLERIDRLEKDVNKVLDKSVNRSEYFFKIWEDRLLAVQKMRARSLFFLKEYSTSMILYNRLSKADGLSSEQRITLKLMLMRMAMAIGDQKNLEYYSNEIPASACDDQILHKCLKYIFYGKYNEAYETLQRYLNSLASSELYNNMAICLLYKGQVFDALEMLKSLPGDPNEPVAINFSIITELSTSNLAHEDLTIFAEKLHQFPDMFDPVTLKLMSS</sequence>
<evidence type="ECO:0008006" key="3">
    <source>
        <dbReference type="Google" id="ProtNLM"/>
    </source>
</evidence>
<dbReference type="PANTHER" id="PTHR21581:SF6">
    <property type="entry name" value="TRAFFICKING PROTEIN PARTICLE COMPLEX SUBUNIT 12"/>
    <property type="match status" value="1"/>
</dbReference>
<accession>A0A3P6UMA5</accession>
<dbReference type="SUPFAM" id="SSF48452">
    <property type="entry name" value="TPR-like"/>
    <property type="match status" value="1"/>
</dbReference>
<gene>
    <name evidence="1" type="ORF">NLS_LOCUS4445</name>
</gene>
<evidence type="ECO:0000313" key="1">
    <source>
        <dbReference type="EMBL" id="VDK79284.1"/>
    </source>
</evidence>
<dbReference type="InterPro" id="IPR011990">
    <property type="entry name" value="TPR-like_helical_dom_sf"/>
</dbReference>
<dbReference type="GO" id="GO:0005794">
    <property type="term" value="C:Golgi apparatus"/>
    <property type="evidence" value="ECO:0007669"/>
    <property type="project" value="TreeGrafter"/>
</dbReference>
<dbReference type="EMBL" id="UYRX01000285">
    <property type="protein sequence ID" value="VDK79284.1"/>
    <property type="molecule type" value="Genomic_DNA"/>
</dbReference>
<dbReference type="OrthoDB" id="428342at2759"/>
<reference evidence="1 2" key="1">
    <citation type="submission" date="2018-08" db="EMBL/GenBank/DDBJ databases">
        <authorList>
            <person name="Laetsch R D."/>
            <person name="Stevens L."/>
            <person name="Kumar S."/>
            <person name="Blaxter L. M."/>
        </authorList>
    </citation>
    <scope>NUCLEOTIDE SEQUENCE [LARGE SCALE GENOMIC DNA]</scope>
</reference>
<dbReference type="AlphaFoldDB" id="A0A3P6UMA5"/>
<dbReference type="STRING" id="42156.A0A3P6UMA5"/>
<dbReference type="OMA" id="RFTSNPW"/>
<protein>
    <recommendedName>
        <fullName evidence="3">Tetratricopeptide repeat protein 15</fullName>
    </recommendedName>
</protein>
<keyword evidence="2" id="KW-1185">Reference proteome</keyword>
<dbReference type="GO" id="GO:0030008">
    <property type="term" value="C:TRAPP complex"/>
    <property type="evidence" value="ECO:0007669"/>
    <property type="project" value="TreeGrafter"/>
</dbReference>
<dbReference type="PANTHER" id="PTHR21581">
    <property type="entry name" value="D-ALANYL-D-ALANINE CARBOXYPEPTIDASE"/>
    <property type="match status" value="1"/>
</dbReference>
<organism evidence="1 2">
    <name type="scientific">Litomosoides sigmodontis</name>
    <name type="common">Filarial nematode worm</name>
    <dbReference type="NCBI Taxonomy" id="42156"/>
    <lineage>
        <taxon>Eukaryota</taxon>
        <taxon>Metazoa</taxon>
        <taxon>Ecdysozoa</taxon>
        <taxon>Nematoda</taxon>
        <taxon>Chromadorea</taxon>
        <taxon>Rhabditida</taxon>
        <taxon>Spirurina</taxon>
        <taxon>Spiruromorpha</taxon>
        <taxon>Filarioidea</taxon>
        <taxon>Onchocercidae</taxon>
        <taxon>Litomosoides</taxon>
    </lineage>
</organism>
<name>A0A3P6UMA5_LITSI</name>